<name>A0A0V1AMN8_TRIPS</name>
<dbReference type="Proteomes" id="UP000054632">
    <property type="component" value="Unassembled WGS sequence"/>
</dbReference>
<sequence>MPILIHRNATNPKTHEVFVETARSSAIFHCTQKLNFSTFSGLFD</sequence>
<accession>A0A0V1AMN8</accession>
<organism evidence="1 2">
    <name type="scientific">Trichinella pseudospiralis</name>
    <name type="common">Parasitic roundworm</name>
    <dbReference type="NCBI Taxonomy" id="6337"/>
    <lineage>
        <taxon>Eukaryota</taxon>
        <taxon>Metazoa</taxon>
        <taxon>Ecdysozoa</taxon>
        <taxon>Nematoda</taxon>
        <taxon>Enoplea</taxon>
        <taxon>Dorylaimia</taxon>
        <taxon>Trichinellida</taxon>
        <taxon>Trichinellidae</taxon>
        <taxon>Trichinella</taxon>
    </lineage>
</organism>
<proteinExistence type="predicted"/>
<evidence type="ECO:0000313" key="1">
    <source>
        <dbReference type="EMBL" id="KRY26069.1"/>
    </source>
</evidence>
<dbReference type="EMBL" id="JYDR01005766">
    <property type="protein sequence ID" value="KRY26069.1"/>
    <property type="molecule type" value="Genomic_DNA"/>
</dbReference>
<comment type="caution">
    <text evidence="1">The sequence shown here is derived from an EMBL/GenBank/DDBJ whole genome shotgun (WGS) entry which is preliminary data.</text>
</comment>
<evidence type="ECO:0000313" key="2">
    <source>
        <dbReference type="Proteomes" id="UP000054632"/>
    </source>
</evidence>
<reference evidence="1 2" key="1">
    <citation type="submission" date="2015-01" db="EMBL/GenBank/DDBJ databases">
        <title>Evolution of Trichinella species and genotypes.</title>
        <authorList>
            <person name="Korhonen P.K."/>
            <person name="Edoardo P."/>
            <person name="Giuseppe L.R."/>
            <person name="Gasser R.B."/>
        </authorList>
    </citation>
    <scope>NUCLEOTIDE SEQUENCE [LARGE SCALE GENOMIC DNA]</scope>
    <source>
        <strain evidence="1">ISS13</strain>
    </source>
</reference>
<gene>
    <name evidence="1" type="ORF">T4A_7899</name>
</gene>
<protein>
    <submittedName>
        <fullName evidence="1">Uncharacterized protein</fullName>
    </submittedName>
</protein>
<dbReference type="AlphaFoldDB" id="A0A0V1AMN8"/>